<evidence type="ECO:0000256" key="7">
    <source>
        <dbReference type="ARBA" id="ARBA00023237"/>
    </source>
</evidence>
<reference evidence="10 11" key="1">
    <citation type="submission" date="2018-03" db="EMBL/GenBank/DDBJ databases">
        <title>Genomic Encyclopedia of Archaeal and Bacterial Type Strains, Phase II (KMG-II): from individual species to whole genera.</title>
        <authorList>
            <person name="Goeker M."/>
        </authorList>
    </citation>
    <scope>NUCLEOTIDE SEQUENCE [LARGE SCALE GENOMIC DNA]</scope>
    <source>
        <strain evidence="10 11">DSM 28229</strain>
    </source>
</reference>
<protein>
    <submittedName>
        <fullName evidence="10">Outer membrane protein TolC</fullName>
    </submittedName>
</protein>
<dbReference type="GO" id="GO:0015562">
    <property type="term" value="F:efflux transmembrane transporter activity"/>
    <property type="evidence" value="ECO:0007669"/>
    <property type="project" value="InterPro"/>
</dbReference>
<evidence type="ECO:0000256" key="5">
    <source>
        <dbReference type="ARBA" id="ARBA00022692"/>
    </source>
</evidence>
<dbReference type="Gene3D" id="1.20.1600.10">
    <property type="entry name" value="Outer membrane efflux proteins (OEP)"/>
    <property type="match status" value="1"/>
</dbReference>
<feature type="coiled-coil region" evidence="8">
    <location>
        <begin position="34"/>
        <end position="61"/>
    </location>
</feature>
<keyword evidence="6" id="KW-0472">Membrane</keyword>
<dbReference type="GO" id="GO:0015288">
    <property type="term" value="F:porin activity"/>
    <property type="evidence" value="ECO:0007669"/>
    <property type="project" value="TreeGrafter"/>
</dbReference>
<proteinExistence type="inferred from homology"/>
<evidence type="ECO:0000313" key="11">
    <source>
        <dbReference type="Proteomes" id="UP000245535"/>
    </source>
</evidence>
<evidence type="ECO:0000313" key="10">
    <source>
        <dbReference type="EMBL" id="PWJ44229.1"/>
    </source>
</evidence>
<keyword evidence="5" id="KW-0812">Transmembrane</keyword>
<name>A0A315ZGF8_SEDFL</name>
<dbReference type="PANTHER" id="PTHR30026">
    <property type="entry name" value="OUTER MEMBRANE PROTEIN TOLC"/>
    <property type="match status" value="1"/>
</dbReference>
<gene>
    <name evidence="10" type="ORF">BC781_101579</name>
</gene>
<comment type="subcellular location">
    <subcellularLocation>
        <location evidence="1">Cell outer membrane</location>
    </subcellularLocation>
</comment>
<feature type="signal peptide" evidence="9">
    <location>
        <begin position="1"/>
        <end position="26"/>
    </location>
</feature>
<evidence type="ECO:0000256" key="2">
    <source>
        <dbReference type="ARBA" id="ARBA00007613"/>
    </source>
</evidence>
<dbReference type="Proteomes" id="UP000245535">
    <property type="component" value="Unassembled WGS sequence"/>
</dbReference>
<evidence type="ECO:0000256" key="3">
    <source>
        <dbReference type="ARBA" id="ARBA00022448"/>
    </source>
</evidence>
<keyword evidence="3" id="KW-0813">Transport</keyword>
<keyword evidence="11" id="KW-1185">Reference proteome</keyword>
<comment type="caution">
    <text evidence="10">The sequence shown here is derived from an EMBL/GenBank/DDBJ whole genome shotgun (WGS) entry which is preliminary data.</text>
</comment>
<evidence type="ECO:0000256" key="1">
    <source>
        <dbReference type="ARBA" id="ARBA00004442"/>
    </source>
</evidence>
<accession>A0A315ZGF8</accession>
<sequence>MSKNRKPWKVVGLCMLWGLTPIYSYAQEEIDPYLSKYREEALAHEQSVQMAENQVSAAEANYRATISDMLPQISLDGNYTYVQNPTQLTLPDILGGELGGMTIQGAANHQYGTYARLNQSIYNGGLLQERKKKADIQKDKAQDQLQLTKTEVVLLTDIQYWQTVAQQEVLAAMEEYRDAMRHLTSVVEDMVESGANSRNDLLMSEVRMNKAELAVVQAENNLAVTKMSFNRLLGHEFKEEITISDSISFLSPSLLMHLEPQVRAELKIAEKEVQESESDFKMVKGKYLPQLNATAVGMYSSPGYDFQPGAVPNMQAGLTMAIPLYAGSKKKNEKAMVKMKVENSQLQLERTQEMLNLEHEQSFVAWQNSLQEAQLAQKAVEKAKENAAIMMDRYEEGMIAILEVLDAQIYFEQAMVDYIQSKLNMKVQYTHYLRAVGVLYHN</sequence>
<keyword evidence="7" id="KW-0998">Cell outer membrane</keyword>
<evidence type="ECO:0000256" key="9">
    <source>
        <dbReference type="SAM" id="SignalP"/>
    </source>
</evidence>
<dbReference type="EMBL" id="QGDO01000001">
    <property type="protein sequence ID" value="PWJ44229.1"/>
    <property type="molecule type" value="Genomic_DNA"/>
</dbReference>
<comment type="similarity">
    <text evidence="2">Belongs to the outer membrane factor (OMF) (TC 1.B.17) family.</text>
</comment>
<dbReference type="SUPFAM" id="SSF56954">
    <property type="entry name" value="Outer membrane efflux proteins (OEP)"/>
    <property type="match status" value="1"/>
</dbReference>
<dbReference type="InterPro" id="IPR003423">
    <property type="entry name" value="OMP_efflux"/>
</dbReference>
<dbReference type="GO" id="GO:0009279">
    <property type="term" value="C:cell outer membrane"/>
    <property type="evidence" value="ECO:0007669"/>
    <property type="project" value="UniProtKB-SubCell"/>
</dbReference>
<dbReference type="RefSeq" id="WP_109615738.1">
    <property type="nucleotide sequence ID" value="NZ_QGDO01000001.1"/>
</dbReference>
<dbReference type="Pfam" id="PF02321">
    <property type="entry name" value="OEP"/>
    <property type="match status" value="2"/>
</dbReference>
<dbReference type="AlphaFoldDB" id="A0A315ZGF8"/>
<organism evidence="10 11">
    <name type="scientific">Sediminitomix flava</name>
    <dbReference type="NCBI Taxonomy" id="379075"/>
    <lineage>
        <taxon>Bacteria</taxon>
        <taxon>Pseudomonadati</taxon>
        <taxon>Bacteroidota</taxon>
        <taxon>Cytophagia</taxon>
        <taxon>Cytophagales</taxon>
        <taxon>Flammeovirgaceae</taxon>
        <taxon>Sediminitomix</taxon>
    </lineage>
</organism>
<dbReference type="PANTHER" id="PTHR30026:SF20">
    <property type="entry name" value="OUTER MEMBRANE PROTEIN TOLC"/>
    <property type="match status" value="1"/>
</dbReference>
<keyword evidence="8" id="KW-0175">Coiled coil</keyword>
<evidence type="ECO:0000256" key="4">
    <source>
        <dbReference type="ARBA" id="ARBA00022452"/>
    </source>
</evidence>
<evidence type="ECO:0000256" key="6">
    <source>
        <dbReference type="ARBA" id="ARBA00023136"/>
    </source>
</evidence>
<dbReference type="OrthoDB" id="1046615at2"/>
<dbReference type="InterPro" id="IPR051906">
    <property type="entry name" value="TolC-like"/>
</dbReference>
<evidence type="ECO:0000256" key="8">
    <source>
        <dbReference type="SAM" id="Coils"/>
    </source>
</evidence>
<keyword evidence="4" id="KW-1134">Transmembrane beta strand</keyword>
<feature type="chain" id="PRO_5016377165" evidence="9">
    <location>
        <begin position="27"/>
        <end position="442"/>
    </location>
</feature>
<dbReference type="GO" id="GO:1990281">
    <property type="term" value="C:efflux pump complex"/>
    <property type="evidence" value="ECO:0007669"/>
    <property type="project" value="TreeGrafter"/>
</dbReference>
<keyword evidence="9" id="KW-0732">Signal</keyword>